<organism evidence="2 3">
    <name type="scientific">Paranoxybacillus vitaminiphilus</name>
    <dbReference type="NCBI Taxonomy" id="581036"/>
    <lineage>
        <taxon>Bacteria</taxon>
        <taxon>Bacillati</taxon>
        <taxon>Bacillota</taxon>
        <taxon>Bacilli</taxon>
        <taxon>Bacillales</taxon>
        <taxon>Anoxybacillaceae</taxon>
        <taxon>Paranoxybacillus</taxon>
    </lineage>
</organism>
<keyword evidence="3" id="KW-1185">Reference proteome</keyword>
<name>A0A327YG53_9BACL</name>
<feature type="coiled-coil region" evidence="1">
    <location>
        <begin position="6"/>
        <end position="61"/>
    </location>
</feature>
<dbReference type="SUPFAM" id="SSF57997">
    <property type="entry name" value="Tropomyosin"/>
    <property type="match status" value="1"/>
</dbReference>
<gene>
    <name evidence="2" type="ORF">B0I26_10713</name>
</gene>
<sequence>MAEELLREILQEVKATRQKVELLEEKVGSLEVKIDALETKVDSLETKVDVLEKTMNETKAICEAVRHGQEVLTAKYDHSRSISTKRKEAFPT</sequence>
<dbReference type="Proteomes" id="UP000248555">
    <property type="component" value="Unassembled WGS sequence"/>
</dbReference>
<keyword evidence="1" id="KW-0175">Coiled coil</keyword>
<reference evidence="2 3" key="1">
    <citation type="submission" date="2018-06" db="EMBL/GenBank/DDBJ databases">
        <title>Genomic Encyclopedia of Type Strains, Phase III (KMG-III): the genomes of soil and plant-associated and newly described type strains.</title>
        <authorList>
            <person name="Whitman W."/>
        </authorList>
    </citation>
    <scope>NUCLEOTIDE SEQUENCE [LARGE SCALE GENOMIC DNA]</scope>
    <source>
        <strain evidence="2 3">CGMCC 1.8979</strain>
    </source>
</reference>
<dbReference type="EMBL" id="QLMH01000007">
    <property type="protein sequence ID" value="RAK19096.1"/>
    <property type="molecule type" value="Genomic_DNA"/>
</dbReference>
<proteinExistence type="predicted"/>
<dbReference type="Gene3D" id="1.20.1270.70">
    <property type="entry name" value="Designed single chain three-helix bundle"/>
    <property type="match status" value="1"/>
</dbReference>
<evidence type="ECO:0000313" key="3">
    <source>
        <dbReference type="Proteomes" id="UP000248555"/>
    </source>
</evidence>
<dbReference type="RefSeq" id="WP_245934752.1">
    <property type="nucleotide sequence ID" value="NZ_QLMH01000007.1"/>
</dbReference>
<comment type="caution">
    <text evidence="2">The sequence shown here is derived from an EMBL/GenBank/DDBJ whole genome shotgun (WGS) entry which is preliminary data.</text>
</comment>
<evidence type="ECO:0000313" key="2">
    <source>
        <dbReference type="EMBL" id="RAK19096.1"/>
    </source>
</evidence>
<accession>A0A327YG53</accession>
<protein>
    <submittedName>
        <fullName evidence="2">Uncharacterized protein</fullName>
    </submittedName>
</protein>
<dbReference type="AlphaFoldDB" id="A0A327YG53"/>
<evidence type="ECO:0000256" key="1">
    <source>
        <dbReference type="SAM" id="Coils"/>
    </source>
</evidence>